<accession>A0A314UEJ3</accession>
<dbReference type="InterPro" id="IPR055417">
    <property type="entry name" value="UFD1_N1"/>
</dbReference>
<dbReference type="GO" id="GO:0005634">
    <property type="term" value="C:nucleus"/>
    <property type="evidence" value="ECO:0007669"/>
    <property type="project" value="UniProtKB-SubCell"/>
</dbReference>
<keyword evidence="9" id="KW-0175">Coiled coil</keyword>
<keyword evidence="7" id="KW-0804">Transcription</keyword>
<dbReference type="PANTHER" id="PTHR12555:SF13">
    <property type="entry name" value="UBIQUITIN RECOGNITION FACTOR IN ER-ASSOCIATED DEGRADATION PROTEIN 1"/>
    <property type="match status" value="1"/>
</dbReference>
<gene>
    <name evidence="13" type="ORF">Pyn_01067</name>
</gene>
<feature type="domain" description="Ubiquitin fusion degradation protein UFD1 N-terminal subdomain 1" evidence="11">
    <location>
        <begin position="13"/>
        <end position="108"/>
    </location>
</feature>
<dbReference type="GO" id="GO:0034098">
    <property type="term" value="C:VCP-NPL4-UFD1 AAA ATPase complex"/>
    <property type="evidence" value="ECO:0007669"/>
    <property type="project" value="TreeGrafter"/>
</dbReference>
<dbReference type="InterPro" id="IPR055418">
    <property type="entry name" value="UFD1_N2"/>
</dbReference>
<dbReference type="Gene3D" id="3.10.330.10">
    <property type="match status" value="1"/>
</dbReference>
<protein>
    <submittedName>
        <fullName evidence="13">Protein BASIC PENTACYSTEINE4 isoform X1</fullName>
    </submittedName>
</protein>
<evidence type="ECO:0000313" key="14">
    <source>
        <dbReference type="Proteomes" id="UP000250321"/>
    </source>
</evidence>
<evidence type="ECO:0000259" key="12">
    <source>
        <dbReference type="Pfam" id="PF24842"/>
    </source>
</evidence>
<keyword evidence="4" id="KW-0833">Ubl conjugation pathway</keyword>
<dbReference type="GO" id="GO:0031593">
    <property type="term" value="F:polyubiquitin modification-dependent protein binding"/>
    <property type="evidence" value="ECO:0007669"/>
    <property type="project" value="TreeGrafter"/>
</dbReference>
<organism evidence="13 14">
    <name type="scientific">Prunus yedoensis var. nudiflora</name>
    <dbReference type="NCBI Taxonomy" id="2094558"/>
    <lineage>
        <taxon>Eukaryota</taxon>
        <taxon>Viridiplantae</taxon>
        <taxon>Streptophyta</taxon>
        <taxon>Embryophyta</taxon>
        <taxon>Tracheophyta</taxon>
        <taxon>Spermatophyta</taxon>
        <taxon>Magnoliopsida</taxon>
        <taxon>eudicotyledons</taxon>
        <taxon>Gunneridae</taxon>
        <taxon>Pentapetalae</taxon>
        <taxon>rosids</taxon>
        <taxon>fabids</taxon>
        <taxon>Rosales</taxon>
        <taxon>Rosaceae</taxon>
        <taxon>Amygdaloideae</taxon>
        <taxon>Amygdaleae</taxon>
        <taxon>Prunus</taxon>
    </lineage>
</organism>
<dbReference type="OrthoDB" id="422728at2759"/>
<comment type="similarity">
    <text evidence="2">Belongs to the UFD1 family.</text>
</comment>
<dbReference type="InterPro" id="IPR004854">
    <property type="entry name" value="Ufd1-like"/>
</dbReference>
<feature type="compositionally biased region" description="Basic and acidic residues" evidence="10">
    <location>
        <begin position="284"/>
        <end position="309"/>
    </location>
</feature>
<evidence type="ECO:0000256" key="5">
    <source>
        <dbReference type="ARBA" id="ARBA00023015"/>
    </source>
</evidence>
<evidence type="ECO:0000256" key="8">
    <source>
        <dbReference type="ARBA" id="ARBA00023242"/>
    </source>
</evidence>
<evidence type="ECO:0000256" key="7">
    <source>
        <dbReference type="ARBA" id="ARBA00023163"/>
    </source>
</evidence>
<dbReference type="FunFam" id="2.40.40.50:FF:000001">
    <property type="entry name" value="Ubiquitin fusion degradation protein 1 homolog"/>
    <property type="match status" value="1"/>
</dbReference>
<comment type="caution">
    <text evidence="13">The sequence shown here is derived from an EMBL/GenBank/DDBJ whole genome shotgun (WGS) entry which is preliminary data.</text>
</comment>
<dbReference type="Proteomes" id="UP000250321">
    <property type="component" value="Unassembled WGS sequence"/>
</dbReference>
<keyword evidence="14" id="KW-1185">Reference proteome</keyword>
<evidence type="ECO:0000256" key="2">
    <source>
        <dbReference type="ARBA" id="ARBA00006043"/>
    </source>
</evidence>
<dbReference type="Pfam" id="PF03152">
    <property type="entry name" value="UFD1_N1"/>
    <property type="match status" value="1"/>
</dbReference>
<feature type="region of interest" description="Disordered" evidence="10">
    <location>
        <begin position="188"/>
        <end position="324"/>
    </location>
</feature>
<feature type="compositionally biased region" description="Polar residues" evidence="10">
    <location>
        <begin position="252"/>
        <end position="271"/>
    </location>
</feature>
<keyword evidence="6" id="KW-0238">DNA-binding</keyword>
<dbReference type="GO" id="GO:0006511">
    <property type="term" value="P:ubiquitin-dependent protein catabolic process"/>
    <property type="evidence" value="ECO:0007669"/>
    <property type="project" value="InterPro"/>
</dbReference>
<dbReference type="Pfam" id="PF24842">
    <property type="entry name" value="UFD1_N2"/>
    <property type="match status" value="1"/>
</dbReference>
<feature type="coiled-coil region" evidence="9">
    <location>
        <begin position="458"/>
        <end position="491"/>
    </location>
</feature>
<dbReference type="GO" id="GO:0003677">
    <property type="term" value="F:DNA binding"/>
    <property type="evidence" value="ECO:0007669"/>
    <property type="project" value="UniProtKB-KW"/>
</dbReference>
<dbReference type="SMART" id="SM01226">
    <property type="entry name" value="GAGA_bind"/>
    <property type="match status" value="1"/>
</dbReference>
<name>A0A314UEJ3_PRUYE</name>
<dbReference type="Pfam" id="PF06217">
    <property type="entry name" value="GAGA_bind"/>
    <property type="match status" value="1"/>
</dbReference>
<evidence type="ECO:0000256" key="9">
    <source>
        <dbReference type="SAM" id="Coils"/>
    </source>
</evidence>
<dbReference type="EMBL" id="PJQY01003613">
    <property type="protein sequence ID" value="PQM35897.1"/>
    <property type="molecule type" value="Genomic_DNA"/>
</dbReference>
<evidence type="ECO:0000256" key="1">
    <source>
        <dbReference type="ARBA" id="ARBA00004123"/>
    </source>
</evidence>
<dbReference type="STRING" id="2094558.A0A314UEJ3"/>
<dbReference type="AlphaFoldDB" id="A0A314UEJ3"/>
<comment type="subcellular location">
    <subcellularLocation>
        <location evidence="1">Nucleus</location>
    </subcellularLocation>
</comment>
<evidence type="ECO:0000256" key="3">
    <source>
        <dbReference type="ARBA" id="ARBA00007911"/>
    </source>
</evidence>
<reference evidence="13 14" key="1">
    <citation type="submission" date="2018-02" db="EMBL/GenBank/DDBJ databases">
        <title>Draft genome of wild Prunus yedoensis var. nudiflora.</title>
        <authorList>
            <person name="Baek S."/>
            <person name="Kim J.-H."/>
            <person name="Choi K."/>
            <person name="Kim G.-B."/>
            <person name="Cho A."/>
            <person name="Jang H."/>
            <person name="Shin C.-H."/>
            <person name="Yu H.-J."/>
            <person name="Mun J.-H."/>
        </authorList>
    </citation>
    <scope>NUCLEOTIDE SEQUENCE [LARGE SCALE GENOMIC DNA]</scope>
    <source>
        <strain evidence="14">cv. Jeju island</strain>
        <tissue evidence="13">Leaf</tissue>
    </source>
</reference>
<evidence type="ECO:0000256" key="10">
    <source>
        <dbReference type="SAM" id="MobiDB-lite"/>
    </source>
</evidence>
<dbReference type="InterPro" id="IPR042299">
    <property type="entry name" value="Ufd1-like_Nn"/>
</dbReference>
<evidence type="ECO:0000256" key="6">
    <source>
        <dbReference type="ARBA" id="ARBA00023125"/>
    </source>
</evidence>
<dbReference type="InterPro" id="IPR010409">
    <property type="entry name" value="GAGA-bd_tscrpt_act"/>
</dbReference>
<dbReference type="GO" id="GO:0036503">
    <property type="term" value="P:ERAD pathway"/>
    <property type="evidence" value="ECO:0007669"/>
    <property type="project" value="TreeGrafter"/>
</dbReference>
<dbReference type="PANTHER" id="PTHR12555">
    <property type="entry name" value="UBIQUITIN FUSION DEGRADATON PROTEIN 1"/>
    <property type="match status" value="1"/>
</dbReference>
<evidence type="ECO:0000256" key="4">
    <source>
        <dbReference type="ARBA" id="ARBA00022786"/>
    </source>
</evidence>
<dbReference type="Gene3D" id="2.40.40.50">
    <property type="entry name" value="Ubiquitin fusion degradation protein UFD1, N-terminal domain"/>
    <property type="match status" value="1"/>
</dbReference>
<feature type="domain" description="Ubiquitin fusion degradation protein UFD1 N-terminal subdomain 2" evidence="12">
    <location>
        <begin position="109"/>
        <end position="184"/>
    </location>
</feature>
<evidence type="ECO:0000313" key="13">
    <source>
        <dbReference type="EMBL" id="PQM35897.1"/>
    </source>
</evidence>
<keyword evidence="8" id="KW-0539">Nucleus</keyword>
<comment type="similarity">
    <text evidence="3">Belongs to the BBR/BPC family.</text>
</comment>
<proteinExistence type="inferred from homology"/>
<sequence length="710" mass="79790">MYFDGYGYHGTSFEQTYRCYPASFIEKPQIESGDKIIMPPSALDRLASLHIDYPMLFELQNDSAERVSHCGVLEFIAEEGMIYMPYWMMENMLLQEGDIVRVKNVTLPKGTYVKLQPHTKDFLDISNPKAILETTLRNFSCLTTGDSIMVAYNNKKYYIDIIEAKPSHAISIIETDCEVDFAPPLDYKEPEKPVASGPLNKAAAQVEEDPAEMEPKFNPFTGAGRRLDGRPLKYEPAPASSSGSKDKKPMVTNGSAQPSTGSSSQATSRQAQGKLVFGGNANRAPKEKQKEAAKETKKEEQAEKKEDPKFQPFTGKNQKIKNQETETLRTSNFKARESIGADADSSIYIADLIYGNRNRFCHVWMTYCVAVLSMGMYLWWNLRYFLLHDLIALAANNSKMDDGRQHENGRHKMDYYRGAASPWNMATQQQAKEPNALVMNKKIMSIIAERDAAIRERNAALTEKNEALAARDEALRQRDEALAQRDTAMMERDNAFAALHMRDNAVNFPLGGGVQRGAKRLHHPSNHSVTLAEAHYSTKDMHITDAFPISVISAEAVKSRQTKRAKENKASRASKPSRKKVGEDLNRQASSDGIKYKSEWDTHDLGLNLVSFDESTMPVPVCSCTGVPRQCYKWGNGGWQSSCCTTHMSMYPLPQMPNKRHARMGGRKMSGSVFTRLLSRLAADGHDLSIPLDLKEYWARHGTNRYITIK</sequence>
<dbReference type="FunFam" id="3.10.330.10:FF:000002">
    <property type="entry name" value="ubiquitin fusion degradation protein 1 homolog"/>
    <property type="match status" value="1"/>
</dbReference>
<feature type="region of interest" description="Disordered" evidence="10">
    <location>
        <begin position="560"/>
        <end position="590"/>
    </location>
</feature>
<evidence type="ECO:0000259" key="11">
    <source>
        <dbReference type="Pfam" id="PF03152"/>
    </source>
</evidence>
<keyword evidence="5" id="KW-0805">Transcription regulation</keyword>